<comment type="caution">
    <text evidence="2">The sequence shown here is derived from an EMBL/GenBank/DDBJ whole genome shotgun (WGS) entry which is preliminary data.</text>
</comment>
<proteinExistence type="predicted"/>
<keyword evidence="1" id="KW-0472">Membrane</keyword>
<reference evidence="2 3" key="1">
    <citation type="journal article" date="2016" name="Nat. Commun.">
        <title>Thousands of microbial genomes shed light on interconnected biogeochemical processes in an aquifer system.</title>
        <authorList>
            <person name="Anantharaman K."/>
            <person name="Brown C.T."/>
            <person name="Hug L.A."/>
            <person name="Sharon I."/>
            <person name="Castelle C.J."/>
            <person name="Probst A.J."/>
            <person name="Thomas B.C."/>
            <person name="Singh A."/>
            <person name="Wilkins M.J."/>
            <person name="Karaoz U."/>
            <person name="Brodie E.L."/>
            <person name="Williams K.H."/>
            <person name="Hubbard S.S."/>
            <person name="Banfield J.F."/>
        </authorList>
    </citation>
    <scope>NUCLEOTIDE SEQUENCE [LARGE SCALE GENOMIC DNA]</scope>
</reference>
<accession>A0A1G2D9C3</accession>
<protein>
    <recommendedName>
        <fullName evidence="4">PsbP C-terminal domain-containing protein</fullName>
    </recommendedName>
</protein>
<evidence type="ECO:0008006" key="4">
    <source>
        <dbReference type="Google" id="ProtNLM"/>
    </source>
</evidence>
<evidence type="ECO:0000313" key="3">
    <source>
        <dbReference type="Proteomes" id="UP000177996"/>
    </source>
</evidence>
<dbReference type="STRING" id="1798661.A3D65_04020"/>
<keyword evidence="1" id="KW-1133">Transmembrane helix</keyword>
<name>A0A1G2D9C3_9BACT</name>
<dbReference type="Proteomes" id="UP000177996">
    <property type="component" value="Unassembled WGS sequence"/>
</dbReference>
<feature type="transmembrane region" description="Helical" evidence="1">
    <location>
        <begin position="40"/>
        <end position="59"/>
    </location>
</feature>
<dbReference type="EMBL" id="MHLL01000011">
    <property type="protein sequence ID" value="OGZ10234.1"/>
    <property type="molecule type" value="Genomic_DNA"/>
</dbReference>
<sequence length="225" mass="24776">MGRGELAAKRPPLSARVVAVISFNIMTNDNSPSLLYDRRMLAVVIPLLVAALVGGYVFYSGRSPSGGEKGEEIASSVFERITERGETFTIEYPGWWAAKRSSGIFTAVSELGAARILVREHTSGFLASGGEQIAFLGLMGEMFNDDPAYRIANFNQILVGGRSGYRAWGEWSDGAVMWDFEEYGIIVDSGLWYQVRGEFLRDAADEYRDMVGDALRSFSLPMSVK</sequence>
<organism evidence="2 3">
    <name type="scientific">Candidatus Lloydbacteria bacterium RIFCSPHIGHO2_02_FULL_50_13</name>
    <dbReference type="NCBI Taxonomy" id="1798661"/>
    <lineage>
        <taxon>Bacteria</taxon>
        <taxon>Candidatus Lloydiibacteriota</taxon>
    </lineage>
</organism>
<keyword evidence="1" id="KW-0812">Transmembrane</keyword>
<dbReference type="AlphaFoldDB" id="A0A1G2D9C3"/>
<evidence type="ECO:0000313" key="2">
    <source>
        <dbReference type="EMBL" id="OGZ10234.1"/>
    </source>
</evidence>
<evidence type="ECO:0000256" key="1">
    <source>
        <dbReference type="SAM" id="Phobius"/>
    </source>
</evidence>
<gene>
    <name evidence="2" type="ORF">A3D65_04020</name>
</gene>